<dbReference type="OrthoDB" id="2272012at2759"/>
<reference evidence="1 2" key="1">
    <citation type="submission" date="2018-11" db="EMBL/GenBank/DDBJ databases">
        <authorList>
            <consortium name="Pathogen Informatics"/>
        </authorList>
    </citation>
    <scope>NUCLEOTIDE SEQUENCE [LARGE SCALE GENOMIC DNA]</scope>
</reference>
<evidence type="ECO:0000313" key="1">
    <source>
        <dbReference type="EMBL" id="VDK77251.1"/>
    </source>
</evidence>
<dbReference type="SUPFAM" id="SSF48065">
    <property type="entry name" value="DBL homology domain (DH-domain)"/>
    <property type="match status" value="1"/>
</dbReference>
<gene>
    <name evidence="1" type="ORF">DILT_LOCUS2833</name>
</gene>
<proteinExistence type="predicted"/>
<dbReference type="Gene3D" id="1.20.900.10">
    <property type="entry name" value="Dbl homology (DH) domain"/>
    <property type="match status" value="1"/>
</dbReference>
<organism evidence="1 2">
    <name type="scientific">Dibothriocephalus latus</name>
    <name type="common">Fish tapeworm</name>
    <name type="synonym">Diphyllobothrium latum</name>
    <dbReference type="NCBI Taxonomy" id="60516"/>
    <lineage>
        <taxon>Eukaryota</taxon>
        <taxon>Metazoa</taxon>
        <taxon>Spiralia</taxon>
        <taxon>Lophotrochozoa</taxon>
        <taxon>Platyhelminthes</taxon>
        <taxon>Cestoda</taxon>
        <taxon>Eucestoda</taxon>
        <taxon>Diphyllobothriidea</taxon>
        <taxon>Diphyllobothriidae</taxon>
        <taxon>Dibothriocephalus</taxon>
    </lineage>
</organism>
<protein>
    <submittedName>
        <fullName evidence="1">Uncharacterized protein</fullName>
    </submittedName>
</protein>
<accession>A0A3P6UIU4</accession>
<dbReference type="InterPro" id="IPR035899">
    <property type="entry name" value="DBL_dom_sf"/>
</dbReference>
<sequence>MIREVYVKGLTGQNVYVSAFHADLFPHLDQLITVHTALFSSLLRQHCAREDKIIENLGQCLLGTLTSETINLLIECYGQLMFVQSSLNDRLTNLRKDMFIAEALAAENDFCRWTVSPEATRVDQRLKTTKLNSPTMASEVDIKLASGVDEST</sequence>
<dbReference type="Proteomes" id="UP000281553">
    <property type="component" value="Unassembled WGS sequence"/>
</dbReference>
<name>A0A3P6UIU4_DIBLA</name>
<dbReference type="AlphaFoldDB" id="A0A3P6UIU4"/>
<dbReference type="EMBL" id="UYRU01042697">
    <property type="protein sequence ID" value="VDK77251.1"/>
    <property type="molecule type" value="Genomic_DNA"/>
</dbReference>
<evidence type="ECO:0000313" key="2">
    <source>
        <dbReference type="Proteomes" id="UP000281553"/>
    </source>
</evidence>
<keyword evidence="2" id="KW-1185">Reference proteome</keyword>